<organism evidence="2 3">
    <name type="scientific">Jiulongibacter sediminis</name>
    <dbReference type="NCBI Taxonomy" id="1605367"/>
    <lineage>
        <taxon>Bacteria</taxon>
        <taxon>Pseudomonadati</taxon>
        <taxon>Bacteroidota</taxon>
        <taxon>Cytophagia</taxon>
        <taxon>Cytophagales</taxon>
        <taxon>Leadbetterellaceae</taxon>
        <taxon>Jiulongibacter</taxon>
    </lineage>
</organism>
<dbReference type="EMBL" id="LGTQ01000009">
    <property type="protein sequence ID" value="KPM47783.1"/>
    <property type="molecule type" value="Genomic_DNA"/>
</dbReference>
<dbReference type="InterPro" id="IPR029068">
    <property type="entry name" value="Glyas_Bleomycin-R_OHBP_Dase"/>
</dbReference>
<dbReference type="Proteomes" id="UP000050454">
    <property type="component" value="Unassembled WGS sequence"/>
</dbReference>
<sequence>MASINPYIHFNGNCEEAFNLYKAAFGGEFSKLVRYKEFPMNPDFPITEEEANKIFQIALPIGKNNVLMGNDTPKFMGRHNESETRSKIHVSAKSKEKAEYIFKALSEGGEIEMPFNETAPGSFFGMFRDKFGIEWMVEFNVD</sequence>
<dbReference type="SUPFAM" id="SSF54593">
    <property type="entry name" value="Glyoxalase/Bleomycin resistance protein/Dihydroxybiphenyl dioxygenase"/>
    <property type="match status" value="1"/>
</dbReference>
<keyword evidence="3" id="KW-1185">Reference proteome</keyword>
<dbReference type="RefSeq" id="WP_055148136.1">
    <property type="nucleotide sequence ID" value="NZ_JXSZ01000009.1"/>
</dbReference>
<gene>
    <name evidence="2" type="ORF">AFM12_10985</name>
</gene>
<proteinExistence type="predicted"/>
<evidence type="ECO:0000259" key="1">
    <source>
        <dbReference type="Pfam" id="PF06983"/>
    </source>
</evidence>
<dbReference type="Gene3D" id="3.10.180.10">
    <property type="entry name" value="2,3-Dihydroxybiphenyl 1,2-Dioxygenase, domain 1"/>
    <property type="match status" value="1"/>
</dbReference>
<feature type="domain" description="PhnB-like" evidence="1">
    <location>
        <begin position="4"/>
        <end position="137"/>
    </location>
</feature>
<dbReference type="PANTHER" id="PTHR33990:SF1">
    <property type="entry name" value="PROTEIN YJDN"/>
    <property type="match status" value="1"/>
</dbReference>
<dbReference type="OrthoDB" id="9795306at2"/>
<reference evidence="2 3" key="1">
    <citation type="submission" date="2015-07" db="EMBL/GenBank/DDBJ databases">
        <title>The draft genome sequence of Leadbetterella sp. JN14-9.</title>
        <authorList>
            <person name="Liu Y."/>
            <person name="Du J."/>
            <person name="Shao Z."/>
        </authorList>
    </citation>
    <scope>NUCLEOTIDE SEQUENCE [LARGE SCALE GENOMIC DNA]</scope>
    <source>
        <strain evidence="2 3">JN14-9</strain>
    </source>
</reference>
<dbReference type="CDD" id="cd06588">
    <property type="entry name" value="PhnB_like"/>
    <property type="match status" value="1"/>
</dbReference>
<dbReference type="InterPro" id="IPR028973">
    <property type="entry name" value="PhnB-like"/>
</dbReference>
<evidence type="ECO:0000313" key="2">
    <source>
        <dbReference type="EMBL" id="KPM47783.1"/>
    </source>
</evidence>
<dbReference type="AlphaFoldDB" id="A0A0P7C1C2"/>
<dbReference type="PANTHER" id="PTHR33990">
    <property type="entry name" value="PROTEIN YJDN-RELATED"/>
    <property type="match status" value="1"/>
</dbReference>
<protein>
    <submittedName>
        <fullName evidence="2">Glyoxalase</fullName>
    </submittedName>
</protein>
<dbReference type="PATRIC" id="fig|1605367.3.peg.3589"/>
<dbReference type="Pfam" id="PF06983">
    <property type="entry name" value="3-dmu-9_3-mt"/>
    <property type="match status" value="1"/>
</dbReference>
<name>A0A0P7C1C2_9BACT</name>
<dbReference type="STRING" id="1605367.AFM12_10985"/>
<comment type="caution">
    <text evidence="2">The sequence shown here is derived from an EMBL/GenBank/DDBJ whole genome shotgun (WGS) entry which is preliminary data.</text>
</comment>
<accession>A0A0P7C1C2</accession>
<evidence type="ECO:0000313" key="3">
    <source>
        <dbReference type="Proteomes" id="UP000050454"/>
    </source>
</evidence>